<keyword evidence="1" id="KW-0472">Membrane</keyword>
<comment type="caution">
    <text evidence="2">The sequence shown here is derived from an EMBL/GenBank/DDBJ whole genome shotgun (WGS) entry which is preliminary data.</text>
</comment>
<sequence>MKLSLLLIDPMSRPVAIAEIIVLLILCTLVGWLLASWLIYQRSKRLQADLRSIRKELDECQQKKSRVSLLSRRDVKVKKDNLKVIEGIGPKIEELLYKENIDTYADLAATDLSKLLDLLNKAGEGYQMHDPTSWPLQSRLAQDGEWEQLKKLQDQLIGGRQIT</sequence>
<evidence type="ECO:0000313" key="2">
    <source>
        <dbReference type="EMBL" id="PSL18233.1"/>
    </source>
</evidence>
<dbReference type="Proteomes" id="UP000241964">
    <property type="component" value="Unassembled WGS sequence"/>
</dbReference>
<name>A0A2P8F936_9BACT</name>
<proteinExistence type="predicted"/>
<dbReference type="EMBL" id="PYAS01000032">
    <property type="protein sequence ID" value="PSL18233.1"/>
    <property type="molecule type" value="Genomic_DNA"/>
</dbReference>
<gene>
    <name evidence="2" type="ORF">CLV60_13213</name>
</gene>
<dbReference type="Gene3D" id="1.10.150.20">
    <property type="entry name" value="5' to 3' exonuclease, C-terminal subdomain"/>
    <property type="match status" value="1"/>
</dbReference>
<dbReference type="AlphaFoldDB" id="A0A2P8F936"/>
<reference evidence="2 3" key="1">
    <citation type="submission" date="2018-03" db="EMBL/GenBank/DDBJ databases">
        <title>Genomic Encyclopedia of Archaeal and Bacterial Type Strains, Phase II (KMG-II): from individual species to whole genera.</title>
        <authorList>
            <person name="Goeker M."/>
        </authorList>
    </citation>
    <scope>NUCLEOTIDE SEQUENCE [LARGE SCALE GENOMIC DNA]</scope>
    <source>
        <strain evidence="2 3">DSM 29057</strain>
    </source>
</reference>
<protein>
    <submittedName>
        <fullName evidence="2">Uncharacterized protein</fullName>
    </submittedName>
</protein>
<keyword evidence="1" id="KW-1133">Transmembrane helix</keyword>
<keyword evidence="1" id="KW-0812">Transmembrane</keyword>
<dbReference type="RefSeq" id="WP_146151648.1">
    <property type="nucleotide sequence ID" value="NZ_PYAS01000032.1"/>
</dbReference>
<dbReference type="OrthoDB" id="9807941at2"/>
<evidence type="ECO:0000256" key="1">
    <source>
        <dbReference type="SAM" id="Phobius"/>
    </source>
</evidence>
<organism evidence="2 3">
    <name type="scientific">Dyadobacter jiangsuensis</name>
    <dbReference type="NCBI Taxonomy" id="1591085"/>
    <lineage>
        <taxon>Bacteria</taxon>
        <taxon>Pseudomonadati</taxon>
        <taxon>Bacteroidota</taxon>
        <taxon>Cytophagia</taxon>
        <taxon>Cytophagales</taxon>
        <taxon>Spirosomataceae</taxon>
        <taxon>Dyadobacter</taxon>
    </lineage>
</organism>
<feature type="transmembrane region" description="Helical" evidence="1">
    <location>
        <begin position="20"/>
        <end position="40"/>
    </location>
</feature>
<keyword evidence="3" id="KW-1185">Reference proteome</keyword>
<accession>A0A2P8F936</accession>
<evidence type="ECO:0000313" key="3">
    <source>
        <dbReference type="Proteomes" id="UP000241964"/>
    </source>
</evidence>